<dbReference type="AlphaFoldDB" id="A0A934K880"/>
<gene>
    <name evidence="1" type="ORF">JF922_05155</name>
</gene>
<evidence type="ECO:0000313" key="2">
    <source>
        <dbReference type="Proteomes" id="UP000612893"/>
    </source>
</evidence>
<protein>
    <submittedName>
        <fullName evidence="1">Uncharacterized protein</fullName>
    </submittedName>
</protein>
<proteinExistence type="predicted"/>
<organism evidence="1 2">
    <name type="scientific">Candidatus Nephthysia bennettiae</name>
    <dbReference type="NCBI Taxonomy" id="3127016"/>
    <lineage>
        <taxon>Bacteria</taxon>
        <taxon>Bacillati</taxon>
        <taxon>Candidatus Dormiibacterota</taxon>
        <taxon>Candidatus Dormibacteria</taxon>
        <taxon>Candidatus Dormibacterales</taxon>
        <taxon>Candidatus Dormibacteraceae</taxon>
        <taxon>Candidatus Nephthysia</taxon>
    </lineage>
</organism>
<name>A0A934K880_9BACT</name>
<comment type="caution">
    <text evidence="1">The sequence shown here is derived from an EMBL/GenBank/DDBJ whole genome shotgun (WGS) entry which is preliminary data.</text>
</comment>
<sequence length="441" mass="45691">MRLDPAEVVELPLAAAVLDREGRHLAATPEWLGAGPGAIVYLLGGAHLLVAAEVPTPELDALVERLLQTMREACAAVPSGDSKRIQVLAAGLELVAGRPPGASGAGTVWQVLELAAAAISARTQGLSVDLRGPVPDLTVPAPAAVALALTQLAVNAHQHEKAARLQLRVAAGPTFYVEWPDPSQGTVRMASHRHPLRRSGWGWGYVQMVADALGAAALPPGPTVEGMVGACLGLGSLQLTLPVALVRGNRVERSTLAWDQDPQAPGIGKAPAGALAELLQAAAQQPGRIAYRDLYRARATGDHAWLVLAPESGTSRARDLVKGLSHERALWSAPEPLATRLHGLAALLGIALGEPWPSVPPSVWATSAPAAAQALGVPLPTTLEVLVLPDPRVVAVLLSELEGMLRLHSGQLYVEPSASRAGCAWLSALGGSGARGVHVNP</sequence>
<dbReference type="RefSeq" id="WP_338199695.1">
    <property type="nucleotide sequence ID" value="NZ_JAEKNR010000061.1"/>
</dbReference>
<dbReference type="Proteomes" id="UP000612893">
    <property type="component" value="Unassembled WGS sequence"/>
</dbReference>
<reference evidence="1" key="1">
    <citation type="submission" date="2020-10" db="EMBL/GenBank/DDBJ databases">
        <title>Ca. Dormibacterota MAGs.</title>
        <authorList>
            <person name="Montgomery K."/>
        </authorList>
    </citation>
    <scope>NUCLEOTIDE SEQUENCE [LARGE SCALE GENOMIC DNA]</scope>
    <source>
        <strain evidence="1">SC8812_S17_10</strain>
    </source>
</reference>
<accession>A0A934K880</accession>
<dbReference type="EMBL" id="JAEKNR010000061">
    <property type="protein sequence ID" value="MBJ7597458.1"/>
    <property type="molecule type" value="Genomic_DNA"/>
</dbReference>
<evidence type="ECO:0000313" key="1">
    <source>
        <dbReference type="EMBL" id="MBJ7597458.1"/>
    </source>
</evidence>
<keyword evidence="2" id="KW-1185">Reference proteome</keyword>